<accession>A0A2P6P3J9</accession>
<dbReference type="AlphaFoldDB" id="A0A2P6P3J9"/>
<gene>
    <name evidence="3" type="ORF">RchiOBHm_Chr7g0185001</name>
</gene>
<dbReference type="Pfam" id="PF25043">
    <property type="entry name" value="DUF7788"/>
    <property type="match status" value="1"/>
</dbReference>
<feature type="domain" description="DUF2828" evidence="1">
    <location>
        <begin position="322"/>
        <end position="550"/>
    </location>
</feature>
<dbReference type="Pfam" id="PF11443">
    <property type="entry name" value="DUF2828"/>
    <property type="match status" value="2"/>
</dbReference>
<dbReference type="Gramene" id="PRQ16507">
    <property type="protein sequence ID" value="PRQ16507"/>
    <property type="gene ID" value="RchiOBHm_Chr7g0185001"/>
</dbReference>
<keyword evidence="4" id="KW-1185">Reference proteome</keyword>
<name>A0A2P6P3J9_ROSCH</name>
<proteinExistence type="predicted"/>
<dbReference type="Gene3D" id="3.40.50.410">
    <property type="entry name" value="von Willebrand factor, type A domain"/>
    <property type="match status" value="1"/>
</dbReference>
<dbReference type="OrthoDB" id="1149618at2759"/>
<evidence type="ECO:0000313" key="4">
    <source>
        <dbReference type="Proteomes" id="UP000238479"/>
    </source>
</evidence>
<dbReference type="InterPro" id="IPR056690">
    <property type="entry name" value="DUF7788"/>
</dbReference>
<dbReference type="SUPFAM" id="SSF53300">
    <property type="entry name" value="vWA-like"/>
    <property type="match status" value="1"/>
</dbReference>
<dbReference type="PANTHER" id="PTHR31373">
    <property type="entry name" value="OS06G0652100 PROTEIN"/>
    <property type="match status" value="1"/>
</dbReference>
<reference evidence="3 4" key="1">
    <citation type="journal article" date="2018" name="Nat. Genet.">
        <title>The Rosa genome provides new insights in the design of modern roses.</title>
        <authorList>
            <person name="Bendahmane M."/>
        </authorList>
    </citation>
    <scope>NUCLEOTIDE SEQUENCE [LARGE SCALE GENOMIC DNA]</scope>
    <source>
        <strain evidence="4">cv. Old Blush</strain>
    </source>
</reference>
<dbReference type="InterPro" id="IPR036465">
    <property type="entry name" value="vWFA_dom_sf"/>
</dbReference>
<organism evidence="3 4">
    <name type="scientific">Rosa chinensis</name>
    <name type="common">China rose</name>
    <dbReference type="NCBI Taxonomy" id="74649"/>
    <lineage>
        <taxon>Eukaryota</taxon>
        <taxon>Viridiplantae</taxon>
        <taxon>Streptophyta</taxon>
        <taxon>Embryophyta</taxon>
        <taxon>Tracheophyta</taxon>
        <taxon>Spermatophyta</taxon>
        <taxon>Magnoliopsida</taxon>
        <taxon>eudicotyledons</taxon>
        <taxon>Gunneridae</taxon>
        <taxon>Pentapetalae</taxon>
        <taxon>rosids</taxon>
        <taxon>fabids</taxon>
        <taxon>Rosales</taxon>
        <taxon>Rosaceae</taxon>
        <taxon>Rosoideae</taxon>
        <taxon>Rosoideae incertae sedis</taxon>
        <taxon>Rosa</taxon>
    </lineage>
</organism>
<dbReference type="EMBL" id="PDCK01000045">
    <property type="protein sequence ID" value="PRQ16507.1"/>
    <property type="molecule type" value="Genomic_DNA"/>
</dbReference>
<dbReference type="Proteomes" id="UP000238479">
    <property type="component" value="Chromosome 7"/>
</dbReference>
<protein>
    <submittedName>
        <fullName evidence="3">Putative von Willebrand factor, type A</fullName>
    </submittedName>
</protein>
<dbReference type="InterPro" id="IPR011205">
    <property type="entry name" value="UCP015417_vWA"/>
</dbReference>
<sequence length="773" mass="89194">MKPQILSILKGAKPNQNHVNLARTQTPTLLLGPPEIGTVPTTNAPPQVNYGDPFMDLMVSNYNNTTSTSPRPPMGLTENSSPTFLTSGNPCLDFFFHVVPDTKPEYFNQQLPLAWSNDAVTALKLICNLRGVRGTGKCDKEGFYTAAYWLYNHHPKTLAYNVASVAAFGYFKDLPEILYRLLEGQDIRKTQKEEWQRIKRYFYKGPGKVDGLRSLKLGHLMGPADHPPRDVKLLRLWEKLIAVKSNKKKLEKEEYKTVQAEWAADRDELKSDEARELMHQKIIDKTKNAVARYEQDSDLKFLYEQIWDVFGDCLKSMEADTEAERNEMIRLKKEKVRELRYERIYDMARKVVSKYQQDSNFQLLHEQISDVFAECLRSDMECLKKHQRNKISLAAKWCPSLDSSFDKATLLCESIARKVFPRELYPEYQGLEEAHYAYRVRDRLRKEVYVPLRRALELPELYMTDREWNSLPYNRVASVAMKLYKHRFIEKDCERFEKYLAEVKEGVAKIAAGALLPHEIIASLNDGDGGQVAELQWKRMVEDLVELGKLRNCLAVCDVSGSMEGTPMEVCVALGLLVSELIEEPWKGKVITFSQNPQLHLIQGEDLSSKCEFVRRMEWGMNTDFQKVFDLILQVAVNGNLKPEQMIKRVFVFSDMEFDQASGHISQFYDSYWGYHHCGQREKSNSWETDYEVIQRKFREKGYGDAVPQIVFWNLRDSRSTPVTETQNGVALVSGFSKNLLKLFLDNDGQIRPDLIMEKAISGKEYQHLVVVD</sequence>
<feature type="domain" description="DUF7788" evidence="2">
    <location>
        <begin position="552"/>
        <end position="751"/>
    </location>
</feature>
<dbReference type="PIRSF" id="PIRSF015417">
    <property type="entry name" value="T31B5_30_vWA"/>
    <property type="match status" value="1"/>
</dbReference>
<dbReference type="PANTHER" id="PTHR31373:SF17">
    <property type="entry name" value="OS06G0652100 PROTEIN"/>
    <property type="match status" value="1"/>
</dbReference>
<feature type="domain" description="DUF2828" evidence="1">
    <location>
        <begin position="77"/>
        <end position="316"/>
    </location>
</feature>
<dbReference type="InterPro" id="IPR058580">
    <property type="entry name" value="DUF2828"/>
</dbReference>
<dbReference type="OMA" id="YERIYDM"/>
<evidence type="ECO:0000313" key="3">
    <source>
        <dbReference type="EMBL" id="PRQ16507.1"/>
    </source>
</evidence>
<comment type="caution">
    <text evidence="3">The sequence shown here is derived from an EMBL/GenBank/DDBJ whole genome shotgun (WGS) entry which is preliminary data.</text>
</comment>
<evidence type="ECO:0000259" key="2">
    <source>
        <dbReference type="Pfam" id="PF25043"/>
    </source>
</evidence>
<evidence type="ECO:0000259" key="1">
    <source>
        <dbReference type="Pfam" id="PF11443"/>
    </source>
</evidence>